<evidence type="ECO:0000256" key="1">
    <source>
        <dbReference type="SAM" id="SignalP"/>
    </source>
</evidence>
<dbReference type="EMBL" id="QXMN01000035">
    <property type="protein sequence ID" value="RIX76123.1"/>
    <property type="molecule type" value="Genomic_DNA"/>
</dbReference>
<organism evidence="2 3">
    <name type="scientific">Acidovorax cavernicola</name>
    <dbReference type="NCBI Taxonomy" id="1675792"/>
    <lineage>
        <taxon>Bacteria</taxon>
        <taxon>Pseudomonadati</taxon>
        <taxon>Pseudomonadota</taxon>
        <taxon>Betaproteobacteria</taxon>
        <taxon>Burkholderiales</taxon>
        <taxon>Comamonadaceae</taxon>
        <taxon>Acidovorax</taxon>
    </lineage>
</organism>
<dbReference type="AlphaFoldDB" id="A0A9X8D1D6"/>
<protein>
    <submittedName>
        <fullName evidence="2">DUF541 domain-containing protein</fullName>
    </submittedName>
</protein>
<feature type="signal peptide" evidence="1">
    <location>
        <begin position="1"/>
        <end position="25"/>
    </location>
</feature>
<evidence type="ECO:0000313" key="2">
    <source>
        <dbReference type="EMBL" id="RIX76123.1"/>
    </source>
</evidence>
<dbReference type="PANTHER" id="PTHR34387">
    <property type="entry name" value="SLR1258 PROTEIN"/>
    <property type="match status" value="1"/>
</dbReference>
<reference evidence="2 3" key="1">
    <citation type="submission" date="2018-09" db="EMBL/GenBank/DDBJ databases">
        <title>Acidovorax cavernicola nov. sp. isolated from Gruta de las Maravillas (Aracena, Spain).</title>
        <authorList>
            <person name="Jurado V."/>
            <person name="Gutierrez-Patricio S."/>
            <person name="Gonzalez-Pimentel J.L."/>
            <person name="Miller A.Z."/>
            <person name="Laiz L."/>
            <person name="Saiz-Jimenez C."/>
        </authorList>
    </citation>
    <scope>NUCLEOTIDE SEQUENCE [LARGE SCALE GENOMIC DNA]</scope>
    <source>
        <strain evidence="2 3">1011MAR4D40.2</strain>
    </source>
</reference>
<sequence length="255" mass="27483">MFSRHHLAAGLATMTLLTAATSASAQRPADPVPGQISVTGTAAVRVAPDEVFLTIGVESRDKSLQATTRDNSDRIAKALAVIRRHGVPDKSVQLNYIQVEPDYDTQVSRITPVAYRAHKSIGIKLTKLDSFEPLLTELFAVGVNQVENIEFRNSDMRKHRDKARELAVAAAREKADALTSQLGVKRGRALRITEDSGWRWGGWSGSYRGGQNLMQQNVVQSAGGAAASQGDSADGELSVGQISITATISVDFQLE</sequence>
<dbReference type="Gene3D" id="3.30.110.170">
    <property type="entry name" value="Protein of unknown function (DUF541), domain 1"/>
    <property type="match status" value="1"/>
</dbReference>
<evidence type="ECO:0000313" key="3">
    <source>
        <dbReference type="Proteomes" id="UP000265619"/>
    </source>
</evidence>
<gene>
    <name evidence="2" type="ORF">D3H34_22985</name>
</gene>
<dbReference type="InterPro" id="IPR052022">
    <property type="entry name" value="26kDa_periplasmic_antigen"/>
</dbReference>
<dbReference type="InterPro" id="IPR007497">
    <property type="entry name" value="SIMPL/DUF541"/>
</dbReference>
<dbReference type="GO" id="GO:0006974">
    <property type="term" value="P:DNA damage response"/>
    <property type="evidence" value="ECO:0007669"/>
    <property type="project" value="TreeGrafter"/>
</dbReference>
<dbReference type="PANTHER" id="PTHR34387:SF1">
    <property type="entry name" value="PERIPLASMIC IMMUNOGENIC PROTEIN"/>
    <property type="match status" value="1"/>
</dbReference>
<dbReference type="Pfam" id="PF04402">
    <property type="entry name" value="SIMPL"/>
    <property type="match status" value="1"/>
</dbReference>
<dbReference type="OrthoDB" id="6021921at2"/>
<dbReference type="Proteomes" id="UP000265619">
    <property type="component" value="Unassembled WGS sequence"/>
</dbReference>
<proteinExistence type="predicted"/>
<dbReference type="RefSeq" id="WP_119556566.1">
    <property type="nucleotide sequence ID" value="NZ_QXMN01000035.1"/>
</dbReference>
<name>A0A9X8D1D6_9BURK</name>
<accession>A0A9X8D1D6</accession>
<comment type="caution">
    <text evidence="2">The sequence shown here is derived from an EMBL/GenBank/DDBJ whole genome shotgun (WGS) entry which is preliminary data.</text>
</comment>
<feature type="chain" id="PRO_5040836233" evidence="1">
    <location>
        <begin position="26"/>
        <end position="255"/>
    </location>
</feature>
<dbReference type="Gene3D" id="3.30.70.2970">
    <property type="entry name" value="Protein of unknown function (DUF541), domain 2"/>
    <property type="match status" value="1"/>
</dbReference>
<keyword evidence="3" id="KW-1185">Reference proteome</keyword>
<keyword evidence="1" id="KW-0732">Signal</keyword>